<proteinExistence type="predicted"/>
<protein>
    <submittedName>
        <fullName evidence="1">Uncharacterized protein</fullName>
    </submittedName>
</protein>
<dbReference type="AlphaFoldDB" id="A0A5M8PW03"/>
<name>A0A5M8PW03_9LECA</name>
<reference evidence="1 2" key="1">
    <citation type="submission" date="2019-09" db="EMBL/GenBank/DDBJ databases">
        <title>The hologenome of the rock-dwelling lichen Lasallia pustulata.</title>
        <authorList>
            <person name="Greshake Tzovaras B."/>
            <person name="Segers F."/>
            <person name="Bicker A."/>
            <person name="Dal Grande F."/>
            <person name="Otte J."/>
            <person name="Hankeln T."/>
            <person name="Schmitt I."/>
            <person name="Ebersberger I."/>
        </authorList>
    </citation>
    <scope>NUCLEOTIDE SEQUENCE [LARGE SCALE GENOMIC DNA]</scope>
    <source>
        <strain evidence="1">A1-1</strain>
    </source>
</reference>
<dbReference type="EMBL" id="VXIT01000003">
    <property type="protein sequence ID" value="KAA6413807.1"/>
    <property type="molecule type" value="Genomic_DNA"/>
</dbReference>
<dbReference type="OrthoDB" id="10461628at2759"/>
<dbReference type="Proteomes" id="UP000324767">
    <property type="component" value="Unassembled WGS sequence"/>
</dbReference>
<comment type="caution">
    <text evidence="1">The sequence shown here is derived from an EMBL/GenBank/DDBJ whole genome shotgun (WGS) entry which is preliminary data.</text>
</comment>
<evidence type="ECO:0000313" key="1">
    <source>
        <dbReference type="EMBL" id="KAA6413807.1"/>
    </source>
</evidence>
<organism evidence="1 2">
    <name type="scientific">Lasallia pustulata</name>
    <dbReference type="NCBI Taxonomy" id="136370"/>
    <lineage>
        <taxon>Eukaryota</taxon>
        <taxon>Fungi</taxon>
        <taxon>Dikarya</taxon>
        <taxon>Ascomycota</taxon>
        <taxon>Pezizomycotina</taxon>
        <taxon>Lecanoromycetes</taxon>
        <taxon>OSLEUM clade</taxon>
        <taxon>Umbilicariomycetidae</taxon>
        <taxon>Umbilicariales</taxon>
        <taxon>Umbilicariaceae</taxon>
        <taxon>Lasallia</taxon>
    </lineage>
</organism>
<accession>A0A5M8PW03</accession>
<sequence>MTPILASTSSTIFQQYDFDFDPCATLLTEFRRLARFRKWKQGSNSKMFKKAWDQCFGLEVPVGYKLDRRESLVGAQYDMDSKAKDGGFVEQLMTGYTGHIGLLRLIPS</sequence>
<gene>
    <name evidence="1" type="ORF">FRX48_02169</name>
</gene>
<evidence type="ECO:0000313" key="2">
    <source>
        <dbReference type="Proteomes" id="UP000324767"/>
    </source>
</evidence>